<evidence type="ECO:0000256" key="3">
    <source>
        <dbReference type="ARBA" id="ARBA00022692"/>
    </source>
</evidence>
<evidence type="ECO:0000313" key="9">
    <source>
        <dbReference type="Proteomes" id="UP000215896"/>
    </source>
</evidence>
<reference evidence="8 9" key="1">
    <citation type="submission" date="2017-07" db="EMBL/GenBank/DDBJ databases">
        <title>Draft whole genome sequences of clinical Proprionibacteriaceae strains.</title>
        <authorList>
            <person name="Bernier A.-M."/>
            <person name="Bernard K."/>
            <person name="Domingo M.-C."/>
        </authorList>
    </citation>
    <scope>NUCLEOTIDE SEQUENCE [LARGE SCALE GENOMIC DNA]</scope>
    <source>
        <strain evidence="8 9">NML 030167</strain>
    </source>
</reference>
<dbReference type="OrthoDB" id="582337at2"/>
<dbReference type="InterPro" id="IPR003807">
    <property type="entry name" value="DUF202"/>
</dbReference>
<comment type="subcellular location">
    <subcellularLocation>
        <location evidence="1">Cell membrane</location>
        <topology evidence="1">Multi-pass membrane protein</topology>
    </subcellularLocation>
</comment>
<evidence type="ECO:0000256" key="1">
    <source>
        <dbReference type="ARBA" id="ARBA00004651"/>
    </source>
</evidence>
<evidence type="ECO:0000256" key="4">
    <source>
        <dbReference type="ARBA" id="ARBA00022989"/>
    </source>
</evidence>
<dbReference type="Pfam" id="PF02656">
    <property type="entry name" value="DUF202"/>
    <property type="match status" value="1"/>
</dbReference>
<accession>A0A4R6LNS8</accession>
<keyword evidence="3 6" id="KW-0812">Transmembrane</keyword>
<name>A0A255FYM5_9ACTN</name>
<dbReference type="Proteomes" id="UP000215896">
    <property type="component" value="Unassembled WGS sequence"/>
</dbReference>
<evidence type="ECO:0000256" key="6">
    <source>
        <dbReference type="SAM" id="Phobius"/>
    </source>
</evidence>
<feature type="transmembrane region" description="Helical" evidence="6">
    <location>
        <begin position="70"/>
        <end position="91"/>
    </location>
</feature>
<accession>A0A255FYM5</accession>
<feature type="transmembrane region" description="Helical" evidence="6">
    <location>
        <begin position="38"/>
        <end position="58"/>
    </location>
</feature>
<dbReference type="GO" id="GO:0005886">
    <property type="term" value="C:plasma membrane"/>
    <property type="evidence" value="ECO:0007669"/>
    <property type="project" value="UniProtKB-SubCell"/>
</dbReference>
<keyword evidence="2" id="KW-1003">Cell membrane</keyword>
<feature type="domain" description="DUF202" evidence="7">
    <location>
        <begin position="29"/>
        <end position="96"/>
    </location>
</feature>
<dbReference type="AlphaFoldDB" id="A0A255FYM5"/>
<evidence type="ECO:0000256" key="5">
    <source>
        <dbReference type="ARBA" id="ARBA00023136"/>
    </source>
</evidence>
<dbReference type="PANTHER" id="PTHR34187:SF2">
    <property type="entry name" value="DUF202 DOMAIN-CONTAINING PROTEIN"/>
    <property type="match status" value="1"/>
</dbReference>
<evidence type="ECO:0000313" key="8">
    <source>
        <dbReference type="EMBL" id="OYO08755.1"/>
    </source>
</evidence>
<keyword evidence="5 6" id="KW-0472">Membrane</keyword>
<evidence type="ECO:0000259" key="7">
    <source>
        <dbReference type="Pfam" id="PF02656"/>
    </source>
</evidence>
<dbReference type="PANTHER" id="PTHR34187">
    <property type="entry name" value="FGR18P"/>
    <property type="match status" value="1"/>
</dbReference>
<dbReference type="EMBL" id="NMVO01000018">
    <property type="protein sequence ID" value="OYO08755.1"/>
    <property type="molecule type" value="Genomic_DNA"/>
</dbReference>
<protein>
    <recommendedName>
        <fullName evidence="7">DUF202 domain-containing protein</fullName>
    </recommendedName>
</protein>
<sequence length="131" mass="14293">MRQTDPVTDDRRSSLARRLLPGGSEPDPRFTLANERTFLAWIRTSLALLGGGVALEAFTFDIFHPELRRAASLILVITALVMAGTAVGRWLRVERAMRENRPLPMPSMVPILGLGVLLSAAALAFIVATAR</sequence>
<keyword evidence="9" id="KW-1185">Reference proteome</keyword>
<keyword evidence="4 6" id="KW-1133">Transmembrane helix</keyword>
<proteinExistence type="predicted"/>
<feature type="transmembrane region" description="Helical" evidence="6">
    <location>
        <begin position="111"/>
        <end position="130"/>
    </location>
</feature>
<organism evidence="8 9">
    <name type="scientific">Enemella evansiae</name>
    <dbReference type="NCBI Taxonomy" id="2016499"/>
    <lineage>
        <taxon>Bacteria</taxon>
        <taxon>Bacillati</taxon>
        <taxon>Actinomycetota</taxon>
        <taxon>Actinomycetes</taxon>
        <taxon>Propionibacteriales</taxon>
        <taxon>Propionibacteriaceae</taxon>
        <taxon>Enemella</taxon>
    </lineage>
</organism>
<gene>
    <name evidence="8" type="ORF">CGZ94_19805</name>
</gene>
<comment type="caution">
    <text evidence="8">The sequence shown here is derived from an EMBL/GenBank/DDBJ whole genome shotgun (WGS) entry which is preliminary data.</text>
</comment>
<evidence type="ECO:0000256" key="2">
    <source>
        <dbReference type="ARBA" id="ARBA00022475"/>
    </source>
</evidence>
<dbReference type="InterPro" id="IPR052053">
    <property type="entry name" value="IM_YidH-like"/>
</dbReference>